<feature type="domain" description="Ig-like" evidence="11">
    <location>
        <begin position="27"/>
        <end position="122"/>
    </location>
</feature>
<evidence type="ECO:0000313" key="12">
    <source>
        <dbReference type="Ensembl" id="ENSPNYP00000021140.1"/>
    </source>
</evidence>
<dbReference type="Pfam" id="PF07686">
    <property type="entry name" value="V-set"/>
    <property type="match status" value="2"/>
</dbReference>
<evidence type="ECO:0000256" key="4">
    <source>
        <dbReference type="ARBA" id="ARBA00022859"/>
    </source>
</evidence>
<dbReference type="PANTHER" id="PTHR19433">
    <property type="entry name" value="T-CELL RECEPTOR ALPHA CHAIN V REGION-RELATED"/>
    <property type="match status" value="1"/>
</dbReference>
<dbReference type="InterPro" id="IPR036179">
    <property type="entry name" value="Ig-like_dom_sf"/>
</dbReference>
<dbReference type="GeneTree" id="ENSGT00950000182968"/>
<feature type="transmembrane region" description="Helical" evidence="9">
    <location>
        <begin position="260"/>
        <end position="283"/>
    </location>
</feature>
<evidence type="ECO:0000256" key="1">
    <source>
        <dbReference type="ARBA" id="ARBA00004236"/>
    </source>
</evidence>
<dbReference type="GO" id="GO:0009617">
    <property type="term" value="P:response to bacterium"/>
    <property type="evidence" value="ECO:0007669"/>
    <property type="project" value="TreeGrafter"/>
</dbReference>
<dbReference type="PANTHER" id="PTHR19433:SF127">
    <property type="entry name" value="NITR9"/>
    <property type="match status" value="1"/>
</dbReference>
<keyword evidence="4" id="KW-0391">Immunity</keyword>
<evidence type="ECO:0000259" key="11">
    <source>
        <dbReference type="PROSITE" id="PS50835"/>
    </source>
</evidence>
<organism evidence="12">
    <name type="scientific">Pundamilia nyererei</name>
    <dbReference type="NCBI Taxonomy" id="303518"/>
    <lineage>
        <taxon>Eukaryota</taxon>
        <taxon>Metazoa</taxon>
        <taxon>Chordata</taxon>
        <taxon>Craniata</taxon>
        <taxon>Vertebrata</taxon>
        <taxon>Euteleostomi</taxon>
        <taxon>Actinopterygii</taxon>
        <taxon>Neopterygii</taxon>
        <taxon>Teleostei</taxon>
        <taxon>Neoteleostei</taxon>
        <taxon>Acanthomorphata</taxon>
        <taxon>Ovalentaria</taxon>
        <taxon>Cichlomorphae</taxon>
        <taxon>Cichliformes</taxon>
        <taxon>Cichlidae</taxon>
        <taxon>African cichlids</taxon>
        <taxon>Pseudocrenilabrinae</taxon>
        <taxon>Haplochromini</taxon>
        <taxon>Pundamilia</taxon>
    </lineage>
</organism>
<name>A0A3B4GDZ3_9CICH</name>
<dbReference type="InterPro" id="IPR007110">
    <property type="entry name" value="Ig-like_dom"/>
</dbReference>
<dbReference type="STRING" id="303518.ENSPNYP00000021140"/>
<sequence length="351" mass="39595">TMTPAKFVFYLTCLFLGKMVQKTHLQPQASVYQEKDFILADVGENVSLHCFYEGDDSAWILWYKQTLGQKPRLISTFYVYDTKITFHDEFLNNPRFTLDTENGRNNLNISDLKINDSATYYCACSYRFVLTFAEGTIVRVREARLKNPALVHQSASETIQPGGSVTLNCTVHTGTCDEEHSVYWFKETEASRPGLIYTYGGKNDYCRTKTNPHADACVYNLPFKDLNMSHAGTYYCAVDSCGHIVFGNGTRLDLSREADFLVLVYYLSGALAFSTILVLLLVFSVCKTIKRNNCLCPEPRAQLPTPSTTNSEACQDADSLHYAALSAKKLNKSRRQKDNSKSECVYSSIKQ</sequence>
<keyword evidence="2" id="KW-1003">Cell membrane</keyword>
<dbReference type="InterPro" id="IPR013106">
    <property type="entry name" value="Ig_V-set"/>
</dbReference>
<dbReference type="Gene3D" id="2.60.40.10">
    <property type="entry name" value="Immunoglobulins"/>
    <property type="match status" value="2"/>
</dbReference>
<keyword evidence="9" id="KW-1133">Transmembrane helix</keyword>
<dbReference type="Ensembl" id="ENSPNYT00000021650.1">
    <property type="protein sequence ID" value="ENSPNYP00000021140.1"/>
    <property type="gene ID" value="ENSPNYG00000015956.1"/>
</dbReference>
<dbReference type="GO" id="GO:0002376">
    <property type="term" value="P:immune system process"/>
    <property type="evidence" value="ECO:0007669"/>
    <property type="project" value="UniProtKB-KW"/>
</dbReference>
<feature type="signal peptide" evidence="10">
    <location>
        <begin position="1"/>
        <end position="25"/>
    </location>
</feature>
<dbReference type="PROSITE" id="PS50835">
    <property type="entry name" value="IG_LIKE"/>
    <property type="match status" value="2"/>
</dbReference>
<dbReference type="SMART" id="SM00409">
    <property type="entry name" value="IG"/>
    <property type="match status" value="2"/>
</dbReference>
<keyword evidence="7" id="KW-0325">Glycoprotein</keyword>
<evidence type="ECO:0000256" key="10">
    <source>
        <dbReference type="SAM" id="SignalP"/>
    </source>
</evidence>
<evidence type="ECO:0000256" key="3">
    <source>
        <dbReference type="ARBA" id="ARBA00022729"/>
    </source>
</evidence>
<dbReference type="AlphaFoldDB" id="A0A3B4GDZ3"/>
<reference evidence="12" key="1">
    <citation type="submission" date="2023-09" db="UniProtKB">
        <authorList>
            <consortium name="Ensembl"/>
        </authorList>
    </citation>
    <scope>IDENTIFICATION</scope>
</reference>
<feature type="chain" id="PRO_5017435618" evidence="10">
    <location>
        <begin position="26"/>
        <end position="351"/>
    </location>
</feature>
<evidence type="ECO:0000256" key="6">
    <source>
        <dbReference type="ARBA" id="ARBA00023157"/>
    </source>
</evidence>
<keyword evidence="9" id="KW-0812">Transmembrane</keyword>
<evidence type="ECO:0000256" key="2">
    <source>
        <dbReference type="ARBA" id="ARBA00022475"/>
    </source>
</evidence>
<proteinExistence type="predicted"/>
<keyword evidence="6" id="KW-1015">Disulfide bond</keyword>
<accession>A0A3B4GDZ3</accession>
<feature type="region of interest" description="Disordered" evidence="8">
    <location>
        <begin position="330"/>
        <end position="351"/>
    </location>
</feature>
<evidence type="ECO:0000256" key="5">
    <source>
        <dbReference type="ARBA" id="ARBA00023136"/>
    </source>
</evidence>
<comment type="subcellular location">
    <subcellularLocation>
        <location evidence="1">Cell membrane</location>
    </subcellularLocation>
</comment>
<keyword evidence="5 9" id="KW-0472">Membrane</keyword>
<evidence type="ECO:0000256" key="7">
    <source>
        <dbReference type="ARBA" id="ARBA00023180"/>
    </source>
</evidence>
<evidence type="ECO:0000256" key="9">
    <source>
        <dbReference type="SAM" id="Phobius"/>
    </source>
</evidence>
<keyword evidence="3 10" id="KW-0732">Signal</keyword>
<dbReference type="CDD" id="cd00099">
    <property type="entry name" value="IgV"/>
    <property type="match status" value="1"/>
</dbReference>
<dbReference type="InterPro" id="IPR013783">
    <property type="entry name" value="Ig-like_fold"/>
</dbReference>
<dbReference type="InterPro" id="IPR052051">
    <property type="entry name" value="TCR_complex_component"/>
</dbReference>
<dbReference type="GO" id="GO:0005886">
    <property type="term" value="C:plasma membrane"/>
    <property type="evidence" value="ECO:0007669"/>
    <property type="project" value="UniProtKB-SubCell"/>
</dbReference>
<dbReference type="SUPFAM" id="SSF48726">
    <property type="entry name" value="Immunoglobulin"/>
    <property type="match status" value="2"/>
</dbReference>
<dbReference type="InterPro" id="IPR003599">
    <property type="entry name" value="Ig_sub"/>
</dbReference>
<evidence type="ECO:0000256" key="8">
    <source>
        <dbReference type="SAM" id="MobiDB-lite"/>
    </source>
</evidence>
<protein>
    <submittedName>
        <fullName evidence="12">Uncharacterized LOC102194391</fullName>
    </submittedName>
</protein>
<feature type="domain" description="Ig-like" evidence="11">
    <location>
        <begin position="148"/>
        <end position="255"/>
    </location>
</feature>
<dbReference type="SMART" id="SM00406">
    <property type="entry name" value="IGv"/>
    <property type="match status" value="2"/>
</dbReference>